<dbReference type="Pfam" id="PF07484">
    <property type="entry name" value="Collar"/>
    <property type="match status" value="1"/>
</dbReference>
<dbReference type="InterPro" id="IPR037053">
    <property type="entry name" value="Phage_tail_collar_dom_sf"/>
</dbReference>
<keyword evidence="3" id="KW-1185">Reference proteome</keyword>
<accession>A0ABW3V046</accession>
<proteinExistence type="predicted"/>
<dbReference type="EMBL" id="JBHTMA010000026">
    <property type="protein sequence ID" value="MFD1226445.1"/>
    <property type="molecule type" value="Genomic_DNA"/>
</dbReference>
<protein>
    <submittedName>
        <fullName evidence="2">Phage tail protein</fullName>
    </submittedName>
</protein>
<comment type="caution">
    <text evidence="2">The sequence shown here is derived from an EMBL/GenBank/DDBJ whole genome shotgun (WGS) entry which is preliminary data.</text>
</comment>
<dbReference type="Gene3D" id="3.90.1340.10">
    <property type="entry name" value="Phage tail collar domain"/>
    <property type="match status" value="1"/>
</dbReference>
<feature type="domain" description="Phage tail collar" evidence="1">
    <location>
        <begin position="78"/>
        <end position="130"/>
    </location>
</feature>
<evidence type="ECO:0000313" key="2">
    <source>
        <dbReference type="EMBL" id="MFD1226445.1"/>
    </source>
</evidence>
<dbReference type="SUPFAM" id="SSF88874">
    <property type="entry name" value="Receptor-binding domain of short tail fibre protein gp12"/>
    <property type="match status" value="1"/>
</dbReference>
<dbReference type="InterPro" id="IPR011083">
    <property type="entry name" value="Phage_tail_collar_dom"/>
</dbReference>
<evidence type="ECO:0000313" key="3">
    <source>
        <dbReference type="Proteomes" id="UP001597263"/>
    </source>
</evidence>
<gene>
    <name evidence="2" type="ORF">ACFQ35_04625</name>
</gene>
<dbReference type="RefSeq" id="WP_289388101.1">
    <property type="nucleotide sequence ID" value="NZ_JAUCBM010000009.1"/>
</dbReference>
<evidence type="ECO:0000259" key="1">
    <source>
        <dbReference type="Pfam" id="PF07484"/>
    </source>
</evidence>
<reference evidence="3" key="1">
    <citation type="journal article" date="2019" name="Int. J. Syst. Evol. Microbiol.">
        <title>The Global Catalogue of Microorganisms (GCM) 10K type strain sequencing project: providing services to taxonomists for standard genome sequencing and annotation.</title>
        <authorList>
            <consortium name="The Broad Institute Genomics Platform"/>
            <consortium name="The Broad Institute Genome Sequencing Center for Infectious Disease"/>
            <person name="Wu L."/>
            <person name="Ma J."/>
        </authorList>
    </citation>
    <scope>NUCLEOTIDE SEQUENCE [LARGE SCALE GENOMIC DNA]</scope>
    <source>
        <strain evidence="3">CCUG 49584</strain>
    </source>
</reference>
<sequence length="260" mass="27855">MPIKDYSTTPSYNSAINGINIAEGCAPSNINNAIRQLMADLADKDALKAFLNVVIGVDVQAYNPKLYNMVVPVGGSIDWNGEAEPEGWMFEDGREVSRTTYPALFAAIGTKFGAGNGTTTFNIPDSCGRVSAGLNRGKARLTAKAGGVDGDVLGAVGGTERHKLTAEQLPQHSHNVNIETTEDGDHTHNYTISKARDWDSAAGDWIGQGGNALVRTGTERIHWSGRHKHRLNGATDNSGSGHDHNNVQPTIIKNKIIRVL</sequence>
<organism evidence="2 3">
    <name type="scientific">Pseudochrobactrum kiredjianiae</name>
    <dbReference type="NCBI Taxonomy" id="386305"/>
    <lineage>
        <taxon>Bacteria</taxon>
        <taxon>Pseudomonadati</taxon>
        <taxon>Pseudomonadota</taxon>
        <taxon>Alphaproteobacteria</taxon>
        <taxon>Hyphomicrobiales</taxon>
        <taxon>Brucellaceae</taxon>
        <taxon>Pseudochrobactrum</taxon>
    </lineage>
</organism>
<dbReference type="Proteomes" id="UP001597263">
    <property type="component" value="Unassembled WGS sequence"/>
</dbReference>
<name>A0ABW3V046_9HYPH</name>